<comment type="similarity">
    <text evidence="2">Belongs to the peptidase S54 family.</text>
</comment>
<dbReference type="GO" id="GO:0006508">
    <property type="term" value="P:proteolysis"/>
    <property type="evidence" value="ECO:0007669"/>
    <property type="project" value="UniProtKB-KW"/>
</dbReference>
<comment type="subcellular location">
    <subcellularLocation>
        <location evidence="1">Membrane</location>
        <topology evidence="1">Multi-pass membrane protein</topology>
    </subcellularLocation>
</comment>
<protein>
    <recommendedName>
        <fullName evidence="10">Peptidase S54 rhomboid domain-containing protein</fullName>
    </recommendedName>
</protein>
<name>A0AAV1V3V6_9STRA</name>
<proteinExistence type="inferred from homology"/>
<feature type="compositionally biased region" description="Basic and acidic residues" evidence="8">
    <location>
        <begin position="305"/>
        <end position="331"/>
    </location>
</feature>
<dbReference type="Proteomes" id="UP001162060">
    <property type="component" value="Unassembled WGS sequence"/>
</dbReference>
<dbReference type="EMBL" id="CAKLBY020000264">
    <property type="protein sequence ID" value="CAK7941495.1"/>
    <property type="molecule type" value="Genomic_DNA"/>
</dbReference>
<dbReference type="PANTHER" id="PTHR43066">
    <property type="entry name" value="RHOMBOID-RELATED PROTEIN"/>
    <property type="match status" value="1"/>
</dbReference>
<gene>
    <name evidence="11" type="ORF">PM001_LOCUS26645</name>
</gene>
<dbReference type="Gene3D" id="1.20.1540.10">
    <property type="entry name" value="Rhomboid-like"/>
    <property type="match status" value="1"/>
</dbReference>
<feature type="domain" description="Peptidase S54 rhomboid" evidence="10">
    <location>
        <begin position="106"/>
        <end position="252"/>
    </location>
</feature>
<reference evidence="11" key="1">
    <citation type="submission" date="2024-01" db="EMBL/GenBank/DDBJ databases">
        <authorList>
            <person name="Webb A."/>
        </authorList>
    </citation>
    <scope>NUCLEOTIDE SEQUENCE</scope>
    <source>
        <strain evidence="11">Pm1</strain>
    </source>
</reference>
<dbReference type="AlphaFoldDB" id="A0AAV1V3V6"/>
<evidence type="ECO:0000256" key="6">
    <source>
        <dbReference type="ARBA" id="ARBA00022989"/>
    </source>
</evidence>
<dbReference type="GO" id="GO:0016020">
    <property type="term" value="C:membrane"/>
    <property type="evidence" value="ECO:0007669"/>
    <property type="project" value="UniProtKB-SubCell"/>
</dbReference>
<accession>A0AAV1V3V6</accession>
<keyword evidence="7 9" id="KW-0472">Membrane</keyword>
<dbReference type="Pfam" id="PF01694">
    <property type="entry name" value="Rhomboid"/>
    <property type="match status" value="1"/>
</dbReference>
<evidence type="ECO:0000256" key="3">
    <source>
        <dbReference type="ARBA" id="ARBA00022670"/>
    </source>
</evidence>
<evidence type="ECO:0000256" key="7">
    <source>
        <dbReference type="ARBA" id="ARBA00023136"/>
    </source>
</evidence>
<feature type="region of interest" description="Disordered" evidence="8">
    <location>
        <begin position="278"/>
        <end position="351"/>
    </location>
</feature>
<dbReference type="SUPFAM" id="SSF144091">
    <property type="entry name" value="Rhomboid-like"/>
    <property type="match status" value="1"/>
</dbReference>
<keyword evidence="5" id="KW-0378">Hydrolase</keyword>
<keyword evidence="4 9" id="KW-0812">Transmembrane</keyword>
<evidence type="ECO:0000256" key="2">
    <source>
        <dbReference type="ARBA" id="ARBA00009045"/>
    </source>
</evidence>
<dbReference type="InterPro" id="IPR022764">
    <property type="entry name" value="Peptidase_S54_rhomboid_dom"/>
</dbReference>
<evidence type="ECO:0000256" key="8">
    <source>
        <dbReference type="SAM" id="MobiDB-lite"/>
    </source>
</evidence>
<feature type="compositionally biased region" description="Basic residues" evidence="8">
    <location>
        <begin position="339"/>
        <end position="351"/>
    </location>
</feature>
<evidence type="ECO:0000256" key="5">
    <source>
        <dbReference type="ARBA" id="ARBA00022801"/>
    </source>
</evidence>
<dbReference type="GO" id="GO:0004252">
    <property type="term" value="F:serine-type endopeptidase activity"/>
    <property type="evidence" value="ECO:0007669"/>
    <property type="project" value="InterPro"/>
</dbReference>
<feature type="transmembrane region" description="Helical" evidence="9">
    <location>
        <begin position="147"/>
        <end position="171"/>
    </location>
</feature>
<sequence length="351" mass="40526">MVGRNFGRPARGHFDLGRNNHVIALMLMLLRQVQQLERKPPVTLGLMALMCGLYYQQNITPELFHPYALRVNCCRIREKVVGRWIRLTRLVVDVFCSCPDRVLDRFELMRIVASGLIHADEWHLYHNMISFLWKGYNLEYKLGSVQFLLIVGFLLALSHTLVIAVALILATCFQMPGPLHQCSVGFSSVLFALKVILNHDSPAFSTIYGFCVPTKYAAWLELVAIYLLVPQSSFMGHMCGILAGYICVRFLSMRSTMIVGVRWISRCLQELKKLVTNRRNTGTRRSTPQHAPRRPSAPSYETDEELARRLQEEEYRSHDGPRPQPEQREPYHITPSELRRRRLARFTNGRR</sequence>
<keyword evidence="6 9" id="KW-1133">Transmembrane helix</keyword>
<evidence type="ECO:0000313" key="12">
    <source>
        <dbReference type="Proteomes" id="UP001162060"/>
    </source>
</evidence>
<dbReference type="InterPro" id="IPR035952">
    <property type="entry name" value="Rhomboid-like_sf"/>
</dbReference>
<feature type="transmembrane region" description="Helical" evidence="9">
    <location>
        <begin position="234"/>
        <end position="252"/>
    </location>
</feature>
<evidence type="ECO:0000256" key="9">
    <source>
        <dbReference type="SAM" id="Phobius"/>
    </source>
</evidence>
<comment type="caution">
    <text evidence="11">The sequence shown here is derived from an EMBL/GenBank/DDBJ whole genome shotgun (WGS) entry which is preliminary data.</text>
</comment>
<organism evidence="11 12">
    <name type="scientific">Peronospora matthiolae</name>
    <dbReference type="NCBI Taxonomy" id="2874970"/>
    <lineage>
        <taxon>Eukaryota</taxon>
        <taxon>Sar</taxon>
        <taxon>Stramenopiles</taxon>
        <taxon>Oomycota</taxon>
        <taxon>Peronosporomycetes</taxon>
        <taxon>Peronosporales</taxon>
        <taxon>Peronosporaceae</taxon>
        <taxon>Peronospora</taxon>
    </lineage>
</organism>
<dbReference type="PANTHER" id="PTHR43066:SF1">
    <property type="entry name" value="RHOMBOID PROTEIN 2"/>
    <property type="match status" value="1"/>
</dbReference>
<evidence type="ECO:0000313" key="11">
    <source>
        <dbReference type="EMBL" id="CAK7941495.1"/>
    </source>
</evidence>
<evidence type="ECO:0000259" key="10">
    <source>
        <dbReference type="Pfam" id="PF01694"/>
    </source>
</evidence>
<evidence type="ECO:0000256" key="1">
    <source>
        <dbReference type="ARBA" id="ARBA00004141"/>
    </source>
</evidence>
<evidence type="ECO:0000256" key="4">
    <source>
        <dbReference type="ARBA" id="ARBA00022692"/>
    </source>
</evidence>
<keyword evidence="3" id="KW-0645">Protease</keyword>